<dbReference type="PANTHER" id="PTHR43047">
    <property type="entry name" value="TWO-COMPONENT HISTIDINE PROTEIN KINASE"/>
    <property type="match status" value="1"/>
</dbReference>
<evidence type="ECO:0000259" key="8">
    <source>
        <dbReference type="PROSITE" id="PS50110"/>
    </source>
</evidence>
<dbReference type="EMBL" id="FZNT01000003">
    <property type="protein sequence ID" value="SNR45023.1"/>
    <property type="molecule type" value="Genomic_DNA"/>
</dbReference>
<evidence type="ECO:0000256" key="4">
    <source>
        <dbReference type="ARBA" id="ARBA00022679"/>
    </source>
</evidence>
<dbReference type="Pfam" id="PF00512">
    <property type="entry name" value="HisKA"/>
    <property type="match status" value="1"/>
</dbReference>
<dbReference type="AlphaFoldDB" id="A0A238WFG3"/>
<dbReference type="OrthoDB" id="9781208at2"/>
<comment type="catalytic activity">
    <reaction evidence="1">
        <text>ATP + protein L-histidine = ADP + protein N-phospho-L-histidine.</text>
        <dbReference type="EC" id="2.7.13.3"/>
    </reaction>
</comment>
<dbReference type="PROSITE" id="PS50110">
    <property type="entry name" value="RESPONSE_REGULATORY"/>
    <property type="match status" value="1"/>
</dbReference>
<evidence type="ECO:0000256" key="6">
    <source>
        <dbReference type="PROSITE-ProRule" id="PRU00169"/>
    </source>
</evidence>
<dbReference type="InterPro" id="IPR036890">
    <property type="entry name" value="HATPase_C_sf"/>
</dbReference>
<keyword evidence="4" id="KW-0808">Transferase</keyword>
<dbReference type="InterPro" id="IPR011006">
    <property type="entry name" value="CheY-like_superfamily"/>
</dbReference>
<dbReference type="GO" id="GO:0005886">
    <property type="term" value="C:plasma membrane"/>
    <property type="evidence" value="ECO:0007669"/>
    <property type="project" value="TreeGrafter"/>
</dbReference>
<dbReference type="InterPro" id="IPR003661">
    <property type="entry name" value="HisK_dim/P_dom"/>
</dbReference>
<dbReference type="Proteomes" id="UP000198384">
    <property type="component" value="Unassembled WGS sequence"/>
</dbReference>
<dbReference type="SUPFAM" id="SSF55874">
    <property type="entry name" value="ATPase domain of HSP90 chaperone/DNA topoisomerase II/histidine kinase"/>
    <property type="match status" value="1"/>
</dbReference>
<evidence type="ECO:0000313" key="9">
    <source>
        <dbReference type="EMBL" id="SNR45023.1"/>
    </source>
</evidence>
<keyword evidence="5 9" id="KW-0418">Kinase</keyword>
<dbReference type="Pfam" id="PF02518">
    <property type="entry name" value="HATPase_c"/>
    <property type="match status" value="1"/>
</dbReference>
<dbReference type="PANTHER" id="PTHR43047:SF72">
    <property type="entry name" value="OSMOSENSING HISTIDINE PROTEIN KINASE SLN1"/>
    <property type="match status" value="1"/>
</dbReference>
<dbReference type="InterPro" id="IPR004358">
    <property type="entry name" value="Sig_transdc_His_kin-like_C"/>
</dbReference>
<sequence>MATNDNTILIVDDNSNNLKVVAGVLKGVGYNLRMAKSGKQALSVLDKTIPDLILLDIQMPEMDGFETCLKIKENASLATIPIIFLTANTDAQSISKAFEVGGVDFVTKPFNSNELLARIGTHIKLKTQTEELAYQNKTKDKFFSIISHDLKNPLSSVIGFSELLHEDLDELAHDDIKKFVHYIYESSKFSIEILNNLLDWSRLQGGNLRSEKTNCNLSSLLNSNIEGHIPQASAKNIKVAYDIDENLPVCADEKMISTVIRNLISNAIKFTPIGGQIFVSSKEKFINNIKVIETEIKDTGVGMSYDQMNKLFKIEHNVCSKGTNNESGTGLGLVLCKEFISQNDGHIRVESELAVGSRFIFDLACSA</sequence>
<dbReference type="PRINTS" id="PR00344">
    <property type="entry name" value="BCTRLSENSOR"/>
</dbReference>
<dbReference type="Gene3D" id="3.40.50.2300">
    <property type="match status" value="1"/>
</dbReference>
<dbReference type="CDD" id="cd00082">
    <property type="entry name" value="HisKA"/>
    <property type="match status" value="1"/>
</dbReference>
<name>A0A238WFG3_9FLAO</name>
<gene>
    <name evidence="9" type="ORF">SAMN06265371_103145</name>
</gene>
<evidence type="ECO:0000256" key="2">
    <source>
        <dbReference type="ARBA" id="ARBA00012438"/>
    </source>
</evidence>
<evidence type="ECO:0000313" key="10">
    <source>
        <dbReference type="Proteomes" id="UP000198384"/>
    </source>
</evidence>
<feature type="domain" description="Response regulatory" evidence="8">
    <location>
        <begin position="7"/>
        <end position="123"/>
    </location>
</feature>
<dbReference type="InterPro" id="IPR005467">
    <property type="entry name" value="His_kinase_dom"/>
</dbReference>
<keyword evidence="10" id="KW-1185">Reference proteome</keyword>
<keyword evidence="3 6" id="KW-0597">Phosphoprotein</keyword>
<dbReference type="Gene3D" id="3.30.565.10">
    <property type="entry name" value="Histidine kinase-like ATPase, C-terminal domain"/>
    <property type="match status" value="1"/>
</dbReference>
<dbReference type="GO" id="GO:0009927">
    <property type="term" value="F:histidine phosphotransfer kinase activity"/>
    <property type="evidence" value="ECO:0007669"/>
    <property type="project" value="TreeGrafter"/>
</dbReference>
<protein>
    <recommendedName>
        <fullName evidence="2">histidine kinase</fullName>
        <ecNumber evidence="2">2.7.13.3</ecNumber>
    </recommendedName>
</protein>
<dbReference type="Pfam" id="PF00072">
    <property type="entry name" value="Response_reg"/>
    <property type="match status" value="1"/>
</dbReference>
<dbReference type="RefSeq" id="WP_089380820.1">
    <property type="nucleotide sequence ID" value="NZ_FZNT01000003.1"/>
</dbReference>
<reference evidence="9 10" key="1">
    <citation type="submission" date="2017-06" db="EMBL/GenBank/DDBJ databases">
        <authorList>
            <person name="Kim H.J."/>
            <person name="Triplett B.A."/>
        </authorList>
    </citation>
    <scope>NUCLEOTIDE SEQUENCE [LARGE SCALE GENOMIC DNA]</scope>
    <source>
        <strain evidence="9 10">DSM 29150</strain>
    </source>
</reference>
<dbReference type="Gene3D" id="1.10.287.130">
    <property type="match status" value="1"/>
</dbReference>
<feature type="domain" description="Histidine kinase" evidence="7">
    <location>
        <begin position="145"/>
        <end position="367"/>
    </location>
</feature>
<evidence type="ECO:0000256" key="3">
    <source>
        <dbReference type="ARBA" id="ARBA00022553"/>
    </source>
</evidence>
<dbReference type="SMART" id="SM00448">
    <property type="entry name" value="REC"/>
    <property type="match status" value="1"/>
</dbReference>
<evidence type="ECO:0000256" key="1">
    <source>
        <dbReference type="ARBA" id="ARBA00000085"/>
    </source>
</evidence>
<proteinExistence type="predicted"/>
<evidence type="ECO:0000259" key="7">
    <source>
        <dbReference type="PROSITE" id="PS50109"/>
    </source>
</evidence>
<feature type="modified residue" description="4-aspartylphosphate" evidence="6">
    <location>
        <position position="56"/>
    </location>
</feature>
<organism evidence="9 10">
    <name type="scientific">Lutibacter agarilyticus</name>
    <dbReference type="NCBI Taxonomy" id="1109740"/>
    <lineage>
        <taxon>Bacteria</taxon>
        <taxon>Pseudomonadati</taxon>
        <taxon>Bacteroidota</taxon>
        <taxon>Flavobacteriia</taxon>
        <taxon>Flavobacteriales</taxon>
        <taxon>Flavobacteriaceae</taxon>
        <taxon>Lutibacter</taxon>
    </lineage>
</organism>
<dbReference type="SMART" id="SM00388">
    <property type="entry name" value="HisKA"/>
    <property type="match status" value="1"/>
</dbReference>
<evidence type="ECO:0000256" key="5">
    <source>
        <dbReference type="ARBA" id="ARBA00022777"/>
    </source>
</evidence>
<dbReference type="SMART" id="SM00387">
    <property type="entry name" value="HATPase_c"/>
    <property type="match status" value="1"/>
</dbReference>
<dbReference type="EC" id="2.7.13.3" evidence="2"/>
<accession>A0A238WFG3</accession>
<dbReference type="GO" id="GO:0000155">
    <property type="term" value="F:phosphorelay sensor kinase activity"/>
    <property type="evidence" value="ECO:0007669"/>
    <property type="project" value="InterPro"/>
</dbReference>
<dbReference type="InterPro" id="IPR003594">
    <property type="entry name" value="HATPase_dom"/>
</dbReference>
<dbReference type="SUPFAM" id="SSF52172">
    <property type="entry name" value="CheY-like"/>
    <property type="match status" value="1"/>
</dbReference>
<dbReference type="InterPro" id="IPR001789">
    <property type="entry name" value="Sig_transdc_resp-reg_receiver"/>
</dbReference>
<dbReference type="PROSITE" id="PS50109">
    <property type="entry name" value="HIS_KIN"/>
    <property type="match status" value="1"/>
</dbReference>